<dbReference type="Proteomes" id="UP000017944">
    <property type="component" value="Unassembled WGS sequence"/>
</dbReference>
<gene>
    <name evidence="2" type="ORF">WRSd3_01734</name>
</gene>
<comment type="caution">
    <text evidence="2">The sequence shown here is derived from an EMBL/GenBank/DDBJ whole genome shotgun (WGS) entry which is preliminary data.</text>
</comment>
<dbReference type="InterPro" id="IPR040651">
    <property type="entry name" value="LPD5"/>
</dbReference>
<accession>A0A090NI49</accession>
<reference evidence="2 3" key="1">
    <citation type="submission" date="2013-10" db="EMBL/GenBank/DDBJ databases">
        <title>Draft genomes and the virulence plasmids of Sd1617 vaccine constructs: WRSd3 and WRSd5.</title>
        <authorList>
            <person name="Aksomboon Vongsawan A."/>
            <person name="Venkatesan M.M."/>
            <person name="Vaisvil B."/>
            <person name="Emel G."/>
            <person name="Kepatral V."/>
            <person name="Sethabutr O."/>
            <person name="Serichantalergs O."/>
            <person name="Mason C."/>
        </authorList>
    </citation>
    <scope>NUCLEOTIDE SEQUENCE [LARGE SCALE GENOMIC DNA]</scope>
    <source>
        <strain evidence="2 3">WRSd3</strain>
    </source>
</reference>
<protein>
    <recommendedName>
        <fullName evidence="1">Large polyvalent protein-associated domain-containing protein</fullName>
    </recommendedName>
</protein>
<proteinExistence type="predicted"/>
<dbReference type="Pfam" id="PF18799">
    <property type="entry name" value="LPD5"/>
    <property type="match status" value="1"/>
</dbReference>
<evidence type="ECO:0000313" key="2">
    <source>
        <dbReference type="EMBL" id="ESU79965.1"/>
    </source>
</evidence>
<organism evidence="2 3">
    <name type="scientific">Shigella dysenteriae WRSd3</name>
    <dbReference type="NCBI Taxonomy" id="1401327"/>
    <lineage>
        <taxon>Bacteria</taxon>
        <taxon>Pseudomonadati</taxon>
        <taxon>Pseudomonadota</taxon>
        <taxon>Gammaproteobacteria</taxon>
        <taxon>Enterobacterales</taxon>
        <taxon>Enterobacteriaceae</taxon>
        <taxon>Shigella</taxon>
    </lineage>
</organism>
<dbReference type="AlphaFoldDB" id="A0A090NI49"/>
<sequence length="75" mass="8586">MEASPYSLRDSKGRDLFFSESRDELLKKAKAYFDEQGSRERETPATSADDRITFDVYRHKASGDIFIGYGKTGRN</sequence>
<feature type="domain" description="Large polyvalent protein-associated" evidence="1">
    <location>
        <begin position="8"/>
        <end position="70"/>
    </location>
</feature>
<dbReference type="EMBL" id="AXUT01000129">
    <property type="protein sequence ID" value="ESU79965.1"/>
    <property type="molecule type" value="Genomic_DNA"/>
</dbReference>
<dbReference type="PATRIC" id="fig|1401327.3.peg.1610"/>
<name>A0A090NI49_SHIDY</name>
<evidence type="ECO:0000313" key="3">
    <source>
        <dbReference type="Proteomes" id="UP000017944"/>
    </source>
</evidence>
<evidence type="ECO:0000259" key="1">
    <source>
        <dbReference type="Pfam" id="PF18799"/>
    </source>
</evidence>